<evidence type="ECO:0000313" key="3">
    <source>
        <dbReference type="EMBL" id="KAK6978016.1"/>
    </source>
</evidence>
<sequence length="371" mass="42064">MIASLESDRTFVAHKAAQILELENQIDVLERSIDVLRVAQKPAQDRLDSYKYPVLTLPPEIISEIFLHFLPTYPEAPGLLDNPSPTNLTHVCRHWRAIAIATPALWRSIDLRHDEAHAEAVNTLCPLWLERSGNLPLSFFATDNDLFPAFLSSVPHRARWEHLELSLLDADELKAINGPMPLLYTLTLFFRRKPEPRVPFDLQHLSLLRVVTLDDHGSPSVILPWSQLTSLTLRSMRSDSCMSILSQTLNLVDCTLSLWGRDAPIKNQDLALSHLKTLVFEPSSQPSHTDSDFFRLFITPSLRRLELPEALLGSRKPITSLRSFILRCGCTLNELRITEGFSSEYAYRNAFSSIPTIRFIAEQVYSNDSEG</sequence>
<protein>
    <submittedName>
        <fullName evidence="3">F-box domain-containing protein</fullName>
    </submittedName>
</protein>
<dbReference type="Proteomes" id="UP001362999">
    <property type="component" value="Unassembled WGS sequence"/>
</dbReference>
<feature type="coiled-coil region" evidence="1">
    <location>
        <begin position="12"/>
        <end position="39"/>
    </location>
</feature>
<evidence type="ECO:0000259" key="2">
    <source>
        <dbReference type="Pfam" id="PF12937"/>
    </source>
</evidence>
<organism evidence="3 4">
    <name type="scientific">Favolaschia claudopus</name>
    <dbReference type="NCBI Taxonomy" id="2862362"/>
    <lineage>
        <taxon>Eukaryota</taxon>
        <taxon>Fungi</taxon>
        <taxon>Dikarya</taxon>
        <taxon>Basidiomycota</taxon>
        <taxon>Agaricomycotina</taxon>
        <taxon>Agaricomycetes</taxon>
        <taxon>Agaricomycetidae</taxon>
        <taxon>Agaricales</taxon>
        <taxon>Marasmiineae</taxon>
        <taxon>Mycenaceae</taxon>
        <taxon>Favolaschia</taxon>
    </lineage>
</organism>
<gene>
    <name evidence="3" type="ORF">R3P38DRAFT_502162</name>
</gene>
<dbReference type="Pfam" id="PF12937">
    <property type="entry name" value="F-box-like"/>
    <property type="match status" value="1"/>
</dbReference>
<name>A0AAV9ZCS8_9AGAR</name>
<keyword evidence="1" id="KW-0175">Coiled coil</keyword>
<dbReference type="SUPFAM" id="SSF81383">
    <property type="entry name" value="F-box domain"/>
    <property type="match status" value="1"/>
</dbReference>
<reference evidence="3 4" key="1">
    <citation type="journal article" date="2024" name="J Genomics">
        <title>Draft genome sequencing and assembly of Favolaschia claudopus CIRM-BRFM 2984 isolated from oak limbs.</title>
        <authorList>
            <person name="Navarro D."/>
            <person name="Drula E."/>
            <person name="Chaduli D."/>
            <person name="Cazenave R."/>
            <person name="Ahrendt S."/>
            <person name="Wang J."/>
            <person name="Lipzen A."/>
            <person name="Daum C."/>
            <person name="Barry K."/>
            <person name="Grigoriev I.V."/>
            <person name="Favel A."/>
            <person name="Rosso M.N."/>
            <person name="Martin F."/>
        </authorList>
    </citation>
    <scope>NUCLEOTIDE SEQUENCE [LARGE SCALE GENOMIC DNA]</scope>
    <source>
        <strain evidence="3 4">CIRM-BRFM 2984</strain>
    </source>
</reference>
<dbReference type="EMBL" id="JAWWNJ010000162">
    <property type="protein sequence ID" value="KAK6978016.1"/>
    <property type="molecule type" value="Genomic_DNA"/>
</dbReference>
<evidence type="ECO:0000313" key="4">
    <source>
        <dbReference type="Proteomes" id="UP001362999"/>
    </source>
</evidence>
<dbReference type="AlphaFoldDB" id="A0AAV9ZCS8"/>
<feature type="domain" description="F-box" evidence="2">
    <location>
        <begin position="55"/>
        <end position="112"/>
    </location>
</feature>
<evidence type="ECO:0000256" key="1">
    <source>
        <dbReference type="SAM" id="Coils"/>
    </source>
</evidence>
<dbReference type="InterPro" id="IPR036047">
    <property type="entry name" value="F-box-like_dom_sf"/>
</dbReference>
<dbReference type="InterPro" id="IPR001810">
    <property type="entry name" value="F-box_dom"/>
</dbReference>
<proteinExistence type="predicted"/>
<keyword evidence="4" id="KW-1185">Reference proteome</keyword>
<accession>A0AAV9ZCS8</accession>
<comment type="caution">
    <text evidence="3">The sequence shown here is derived from an EMBL/GenBank/DDBJ whole genome shotgun (WGS) entry which is preliminary data.</text>
</comment>
<dbReference type="Gene3D" id="1.20.1280.50">
    <property type="match status" value="1"/>
</dbReference>